<keyword evidence="3" id="KW-1185">Reference proteome</keyword>
<comment type="caution">
    <text evidence="2">The sequence shown here is derived from an EMBL/GenBank/DDBJ whole genome shotgun (WGS) entry which is preliminary data.</text>
</comment>
<sequence>MEILALTCPQCGSADVKLLPERSDMAQCNRCGALIFIPAAPMGDTKPKITEVQQEQELEVEEEEVVYPVKPTPPPMPIGSYILPGGMLIVGLIGILVSSTGGTSAPQSVAVWGILLLIGVVALVRVYKNEGEKQEEYENSEEMQTYIRERDAAVAKSWAQMEERERQKK</sequence>
<protein>
    <submittedName>
        <fullName evidence="2">Uncharacterized protein</fullName>
    </submittedName>
</protein>
<evidence type="ECO:0000313" key="2">
    <source>
        <dbReference type="EMBL" id="RAJ88110.1"/>
    </source>
</evidence>
<evidence type="ECO:0000256" key="1">
    <source>
        <dbReference type="SAM" id="Phobius"/>
    </source>
</evidence>
<name>A0A327WFI1_9BACT</name>
<evidence type="ECO:0000313" key="3">
    <source>
        <dbReference type="Proteomes" id="UP000249819"/>
    </source>
</evidence>
<proteinExistence type="predicted"/>
<dbReference type="Proteomes" id="UP000249819">
    <property type="component" value="Unassembled WGS sequence"/>
</dbReference>
<accession>A0A327WFI1</accession>
<feature type="transmembrane region" description="Helical" evidence="1">
    <location>
        <begin position="109"/>
        <end position="127"/>
    </location>
</feature>
<keyword evidence="1" id="KW-0472">Membrane</keyword>
<dbReference type="OrthoDB" id="680487at2"/>
<feature type="transmembrane region" description="Helical" evidence="1">
    <location>
        <begin position="78"/>
        <end position="97"/>
    </location>
</feature>
<dbReference type="RefSeq" id="WP_146616124.1">
    <property type="nucleotide sequence ID" value="NZ_QLMA01000001.1"/>
</dbReference>
<organism evidence="2 3">
    <name type="scientific">Chitinophaga dinghuensis</name>
    <dbReference type="NCBI Taxonomy" id="1539050"/>
    <lineage>
        <taxon>Bacteria</taxon>
        <taxon>Pseudomonadati</taxon>
        <taxon>Bacteroidota</taxon>
        <taxon>Chitinophagia</taxon>
        <taxon>Chitinophagales</taxon>
        <taxon>Chitinophagaceae</taxon>
        <taxon>Chitinophaga</taxon>
    </lineage>
</organism>
<dbReference type="AlphaFoldDB" id="A0A327WFI1"/>
<keyword evidence="1" id="KW-1133">Transmembrane helix</keyword>
<dbReference type="EMBL" id="QLMA01000001">
    <property type="protein sequence ID" value="RAJ88110.1"/>
    <property type="molecule type" value="Genomic_DNA"/>
</dbReference>
<reference evidence="2 3" key="1">
    <citation type="submission" date="2018-06" db="EMBL/GenBank/DDBJ databases">
        <title>Genomic Encyclopedia of Archaeal and Bacterial Type Strains, Phase II (KMG-II): from individual species to whole genera.</title>
        <authorList>
            <person name="Goeker M."/>
        </authorList>
    </citation>
    <scope>NUCLEOTIDE SEQUENCE [LARGE SCALE GENOMIC DNA]</scope>
    <source>
        <strain evidence="2 3">DSM 29821</strain>
    </source>
</reference>
<gene>
    <name evidence="2" type="ORF">CLV59_101875</name>
</gene>
<keyword evidence="1" id="KW-0812">Transmembrane</keyword>